<feature type="chain" id="PRO_5001660361" evidence="1">
    <location>
        <begin position="19"/>
        <end position="382"/>
    </location>
</feature>
<dbReference type="Pfam" id="PF01764">
    <property type="entry name" value="Lipase_3"/>
    <property type="match status" value="1"/>
</dbReference>
<feature type="signal peptide" evidence="1">
    <location>
        <begin position="1"/>
        <end position="18"/>
    </location>
</feature>
<accession>A0A069DM20</accession>
<proteinExistence type="evidence at transcript level"/>
<dbReference type="InterPro" id="IPR029058">
    <property type="entry name" value="AB_hydrolase_fold"/>
</dbReference>
<evidence type="ECO:0000313" key="3">
    <source>
        <dbReference type="EMBL" id="JAC85033.1"/>
    </source>
</evidence>
<evidence type="ECO:0000259" key="2">
    <source>
        <dbReference type="Pfam" id="PF01764"/>
    </source>
</evidence>
<dbReference type="AlphaFoldDB" id="A0A069DM20"/>
<dbReference type="SUPFAM" id="SSF53474">
    <property type="entry name" value="alpha/beta-Hydrolases"/>
    <property type="match status" value="1"/>
</dbReference>
<dbReference type="PANTHER" id="PTHR45908">
    <property type="entry name" value="PROTEIN CBG11750-RELATED"/>
    <property type="match status" value="1"/>
</dbReference>
<name>A0A069DM20_9CNID</name>
<keyword evidence="1" id="KW-0732">Signal</keyword>
<dbReference type="InterPro" id="IPR002921">
    <property type="entry name" value="Fungal_lipase-type"/>
</dbReference>
<protein>
    <submittedName>
        <fullName evidence="3">Secreted lipase</fullName>
    </submittedName>
</protein>
<feature type="domain" description="Fungal lipase-type" evidence="2">
    <location>
        <begin position="88"/>
        <end position="225"/>
    </location>
</feature>
<organism evidence="3">
    <name type="scientific">Clytia hemisphaerica</name>
    <dbReference type="NCBI Taxonomy" id="252671"/>
    <lineage>
        <taxon>Eukaryota</taxon>
        <taxon>Metazoa</taxon>
        <taxon>Cnidaria</taxon>
        <taxon>Hydrozoa</taxon>
        <taxon>Hydroidolina</taxon>
        <taxon>Leptothecata</taxon>
        <taxon>Obeliida</taxon>
        <taxon>Clytiidae</taxon>
        <taxon>Clytia</taxon>
    </lineage>
</organism>
<evidence type="ECO:0000256" key="1">
    <source>
        <dbReference type="SAM" id="SignalP"/>
    </source>
</evidence>
<reference evidence="3" key="1">
    <citation type="journal article" date="2014" name="PLoS Genet.">
        <title>Differential Responses to Wnt and PCP Disruption Predict Expression and Developmental Function of Conserved and Novel Genes in a Cnidarian.</title>
        <authorList>
            <person name="Lapebie P."/>
            <person name="Ruggiero A."/>
            <person name="Barreau C."/>
            <person name="Chevalier S."/>
            <person name="Chang P."/>
            <person name="Dru P."/>
            <person name="Houliston E."/>
            <person name="Momose T."/>
        </authorList>
    </citation>
    <scope>NUCLEOTIDE SEQUENCE</scope>
</reference>
<dbReference type="GO" id="GO:0006629">
    <property type="term" value="P:lipid metabolic process"/>
    <property type="evidence" value="ECO:0007669"/>
    <property type="project" value="InterPro"/>
</dbReference>
<dbReference type="CDD" id="cd00519">
    <property type="entry name" value="Lipase_3"/>
    <property type="match status" value="1"/>
</dbReference>
<dbReference type="Gene3D" id="3.40.50.1820">
    <property type="entry name" value="alpha/beta hydrolase"/>
    <property type="match status" value="1"/>
</dbReference>
<dbReference type="EMBL" id="GBGP01000154">
    <property type="protein sequence ID" value="JAC85033.1"/>
    <property type="molecule type" value="mRNA"/>
</dbReference>
<sequence>MLRTAIFLICAVNVVVDATTCPTLGNAITQTDILHAVRASQEVYNDNVVEGSTINQTPFTVVKKIHENLHTDAGIRVLVADHGNTRMIIYRGTDGGAQLLIEGGSVFQRKTVVRYGNQDVKILKFFWEAFELVSYGLRPYITDPSKKYIITGHSLGGAMASIMALNGTQLYQGSMWANPQSSLITFGQPRTGEQTYANLHDSLISTYRKLRFVYMGDIVARNPGHEFGWRHHSRAVYMGEEKTGGWFGGWFGDEMEDQDMNAIDEELEDFLDSDEDEIQDEFETTEDENEAEFKALEALTLKSVEDEEVQDSNMRKFWTICSTQRAYKCITYLKHFIPSINHHAIANYVKSAEDTHVFRTMKGTEKSNFNKALIAACQELEG</sequence>